<keyword evidence="2" id="KW-1185">Reference proteome</keyword>
<gene>
    <name evidence="1" type="ORF">CAMP_LOCUS13157</name>
</gene>
<reference evidence="1" key="1">
    <citation type="submission" date="2022-11" db="EMBL/GenBank/DDBJ databases">
        <authorList>
            <person name="Kikuchi T."/>
        </authorList>
    </citation>
    <scope>NUCLEOTIDE SEQUENCE</scope>
    <source>
        <strain evidence="1">PS1010</strain>
    </source>
</reference>
<dbReference type="Proteomes" id="UP001152747">
    <property type="component" value="Unassembled WGS sequence"/>
</dbReference>
<dbReference type="AlphaFoldDB" id="A0A9P1N411"/>
<proteinExistence type="predicted"/>
<dbReference type="EMBL" id="CANHGI010000005">
    <property type="protein sequence ID" value="CAI5450520.1"/>
    <property type="molecule type" value="Genomic_DNA"/>
</dbReference>
<comment type="caution">
    <text evidence="1">The sequence shown here is derived from an EMBL/GenBank/DDBJ whole genome shotgun (WGS) entry which is preliminary data.</text>
</comment>
<sequence>MKLPYVFAEIISEFHEIQHLSKNSLKSKNVPKKSDDRKHSTMIQVGVDQVPVIEQPEENLRRKSAPDQILEHQNSIQNLRPRSASVSYRILK</sequence>
<evidence type="ECO:0000313" key="2">
    <source>
        <dbReference type="Proteomes" id="UP001152747"/>
    </source>
</evidence>
<organism evidence="1 2">
    <name type="scientific">Caenorhabditis angaria</name>
    <dbReference type="NCBI Taxonomy" id="860376"/>
    <lineage>
        <taxon>Eukaryota</taxon>
        <taxon>Metazoa</taxon>
        <taxon>Ecdysozoa</taxon>
        <taxon>Nematoda</taxon>
        <taxon>Chromadorea</taxon>
        <taxon>Rhabditida</taxon>
        <taxon>Rhabditina</taxon>
        <taxon>Rhabditomorpha</taxon>
        <taxon>Rhabditoidea</taxon>
        <taxon>Rhabditidae</taxon>
        <taxon>Peloderinae</taxon>
        <taxon>Caenorhabditis</taxon>
    </lineage>
</organism>
<name>A0A9P1N411_9PELO</name>
<evidence type="ECO:0000313" key="1">
    <source>
        <dbReference type="EMBL" id="CAI5450520.1"/>
    </source>
</evidence>
<protein>
    <submittedName>
        <fullName evidence="1">Uncharacterized protein</fullName>
    </submittedName>
</protein>
<accession>A0A9P1N411</accession>